<dbReference type="EMBL" id="CAJNRF010006448">
    <property type="protein sequence ID" value="CAF2081284.1"/>
    <property type="molecule type" value="Genomic_DNA"/>
</dbReference>
<dbReference type="GO" id="GO:0008234">
    <property type="term" value="F:cysteine-type peptidase activity"/>
    <property type="evidence" value="ECO:0007669"/>
    <property type="project" value="InterPro"/>
</dbReference>
<evidence type="ECO:0000313" key="8">
    <source>
        <dbReference type="Proteomes" id="UP000663887"/>
    </source>
</evidence>
<dbReference type="AlphaFoldDB" id="A0A816PUP8"/>
<dbReference type="SUPFAM" id="SSF54001">
    <property type="entry name" value="Cysteine proteinases"/>
    <property type="match status" value="1"/>
</dbReference>
<dbReference type="Gene3D" id="1.10.287.2250">
    <property type="match status" value="1"/>
</dbReference>
<dbReference type="Proteomes" id="UP000663856">
    <property type="component" value="Unassembled WGS sequence"/>
</dbReference>
<comment type="caution">
    <text evidence="6">The sequence shown here is derived from an EMBL/GenBank/DDBJ whole genome shotgun (WGS) entry which is preliminary data.</text>
</comment>
<evidence type="ECO:0000313" key="7">
    <source>
        <dbReference type="EMBL" id="CAF2081284.1"/>
    </source>
</evidence>
<dbReference type="InterPro" id="IPR013128">
    <property type="entry name" value="Peptidase_C1A"/>
</dbReference>
<dbReference type="Pfam" id="PF00112">
    <property type="entry name" value="Peptidase_C1"/>
    <property type="match status" value="1"/>
</dbReference>
<feature type="coiled-coil region" evidence="2">
    <location>
        <begin position="69"/>
        <end position="99"/>
    </location>
</feature>
<feature type="chain" id="PRO_5036230413" evidence="3">
    <location>
        <begin position="27"/>
        <end position="349"/>
    </location>
</feature>
<dbReference type="PANTHER" id="PTHR12411">
    <property type="entry name" value="CYSTEINE PROTEASE FAMILY C1-RELATED"/>
    <property type="match status" value="1"/>
</dbReference>
<comment type="similarity">
    <text evidence="1">Belongs to the peptidase C1 family.</text>
</comment>
<dbReference type="CDD" id="cd02248">
    <property type="entry name" value="Peptidase_C1A"/>
    <property type="match status" value="1"/>
</dbReference>
<feature type="domain" description="Peptidase C1A papain C-terminal" evidence="4">
    <location>
        <begin position="190"/>
        <end position="349"/>
    </location>
</feature>
<evidence type="ECO:0000256" key="3">
    <source>
        <dbReference type="SAM" id="SignalP"/>
    </source>
</evidence>
<name>A0A816PUP8_9BILA</name>
<keyword evidence="3" id="KW-0732">Signal</keyword>
<feature type="signal peptide" evidence="3">
    <location>
        <begin position="1"/>
        <end position="26"/>
    </location>
</feature>
<dbReference type="PROSITE" id="PS00639">
    <property type="entry name" value="THIOL_PROTEASE_HIS"/>
    <property type="match status" value="1"/>
</dbReference>
<dbReference type="InterPro" id="IPR039417">
    <property type="entry name" value="Peptidase_C1A_papain-like"/>
</dbReference>
<evidence type="ECO:0000259" key="4">
    <source>
        <dbReference type="SMART" id="SM00645"/>
    </source>
</evidence>
<organism evidence="6 8">
    <name type="scientific">Rotaria magnacalcarata</name>
    <dbReference type="NCBI Taxonomy" id="392030"/>
    <lineage>
        <taxon>Eukaryota</taxon>
        <taxon>Metazoa</taxon>
        <taxon>Spiralia</taxon>
        <taxon>Gnathifera</taxon>
        <taxon>Rotifera</taxon>
        <taxon>Eurotatoria</taxon>
        <taxon>Bdelloidea</taxon>
        <taxon>Philodinida</taxon>
        <taxon>Philodinidae</taxon>
        <taxon>Rotaria</taxon>
    </lineage>
</organism>
<evidence type="ECO:0000256" key="1">
    <source>
        <dbReference type="ARBA" id="ARBA00008455"/>
    </source>
</evidence>
<feature type="domain" description="Cathepsin propeptide inhibitor" evidence="5">
    <location>
        <begin position="65"/>
        <end position="125"/>
    </location>
</feature>
<proteinExistence type="inferred from homology"/>
<keyword evidence="2" id="KW-0175">Coiled coil</keyword>
<dbReference type="InterPro" id="IPR013201">
    <property type="entry name" value="Prot_inhib_I29"/>
</dbReference>
<dbReference type="InterPro" id="IPR025660">
    <property type="entry name" value="Pept_his_AS"/>
</dbReference>
<dbReference type="Gene3D" id="3.90.70.10">
    <property type="entry name" value="Cysteine proteinases"/>
    <property type="match status" value="2"/>
</dbReference>
<gene>
    <name evidence="7" type="ORF">WKI299_LOCUS16312</name>
    <name evidence="6" type="ORF">XDN619_LOCUS8833</name>
</gene>
<evidence type="ECO:0000256" key="2">
    <source>
        <dbReference type="SAM" id="Coils"/>
    </source>
</evidence>
<sequence>MSTGMMLRILFVGIVALSCIVETHNALSMQGIIDEAIEKAMTKVSNKLQHRLEVLKNNKVVLNLWKLYKDFYKKEYESAEEEQERIEKFIANLKIIIKENVRFNDGAKSFKLHMNRFGDMDLPEFRKKMTGLNSVGNGFEESVYIKKLSMERQKRFLVDSVKKRIKTMKDKFNKKLHPGKNRTTTTATSVSMVDYRPYMNPIENQGQCGSCYAFAITAAIEGTYALKIGTRIQLSQQQLVDCSPNNGCSGGYFDATFQYIKQSGGLASEKSYPYVGYGTTPNGNEEEMKRALLTYGPLAAGIYVTSDFQFYGPSQRAGTSDIIDIASCPKSVDHAIAIVGYGTENGQDY</sequence>
<evidence type="ECO:0000259" key="5">
    <source>
        <dbReference type="SMART" id="SM00848"/>
    </source>
</evidence>
<dbReference type="InterPro" id="IPR038765">
    <property type="entry name" value="Papain-like_cys_pep_sf"/>
</dbReference>
<dbReference type="SMART" id="SM00645">
    <property type="entry name" value="Pept_C1"/>
    <property type="match status" value="1"/>
</dbReference>
<accession>A0A816PUP8</accession>
<dbReference type="GO" id="GO:0006508">
    <property type="term" value="P:proteolysis"/>
    <property type="evidence" value="ECO:0007669"/>
    <property type="project" value="InterPro"/>
</dbReference>
<protein>
    <submittedName>
        <fullName evidence="6">Uncharacterized protein</fullName>
    </submittedName>
</protein>
<reference evidence="6" key="1">
    <citation type="submission" date="2021-02" db="EMBL/GenBank/DDBJ databases">
        <authorList>
            <person name="Nowell W R."/>
        </authorList>
    </citation>
    <scope>NUCLEOTIDE SEQUENCE</scope>
</reference>
<dbReference type="PRINTS" id="PR00705">
    <property type="entry name" value="PAPAIN"/>
</dbReference>
<dbReference type="Proteomes" id="UP000663887">
    <property type="component" value="Unassembled WGS sequence"/>
</dbReference>
<dbReference type="InterPro" id="IPR000668">
    <property type="entry name" value="Peptidase_C1A_C"/>
</dbReference>
<dbReference type="SMART" id="SM00848">
    <property type="entry name" value="Inhibitor_I29"/>
    <property type="match status" value="1"/>
</dbReference>
<dbReference type="Pfam" id="PF08246">
    <property type="entry name" value="Inhibitor_I29"/>
    <property type="match status" value="1"/>
</dbReference>
<evidence type="ECO:0000313" key="6">
    <source>
        <dbReference type="EMBL" id="CAF2052589.1"/>
    </source>
</evidence>
<dbReference type="EMBL" id="CAJNRG010002925">
    <property type="protein sequence ID" value="CAF2052589.1"/>
    <property type="molecule type" value="Genomic_DNA"/>
</dbReference>